<keyword evidence="2" id="KW-1003">Cell membrane</keyword>
<dbReference type="GO" id="GO:0055052">
    <property type="term" value="C:ATP-binding cassette (ABC) transporter complex, substrate-binding subunit-containing"/>
    <property type="evidence" value="ECO:0007669"/>
    <property type="project" value="TreeGrafter"/>
</dbReference>
<dbReference type="GO" id="GO:0005524">
    <property type="term" value="F:ATP binding"/>
    <property type="evidence" value="ECO:0007669"/>
    <property type="project" value="UniProtKB-KW"/>
</dbReference>
<keyword evidence="6" id="KW-0472">Membrane</keyword>
<accession>A0A401XMY9</accession>
<dbReference type="Proteomes" id="UP000286715">
    <property type="component" value="Unassembled WGS sequence"/>
</dbReference>
<dbReference type="OrthoDB" id="9802264at2"/>
<keyword evidence="9" id="KW-1185">Reference proteome</keyword>
<keyword evidence="1" id="KW-0813">Transport</keyword>
<dbReference type="AlphaFoldDB" id="A0A401XMY9"/>
<dbReference type="EMBL" id="BHZE01000022">
    <property type="protein sequence ID" value="GCD78380.1"/>
    <property type="molecule type" value="Genomic_DNA"/>
</dbReference>
<keyword evidence="4 8" id="KW-0067">ATP-binding</keyword>
<sequence length="323" mass="36845">MDVTLREITFGYNARQKIFENLSAHFESKKTHVVLGKSGSGKSTLLKLIAGELLPEQGAIESNGEVWKQLEESPIPGFRHVAFLNQEFDLLPYSTVKENIRRRLHGYGPQEEEDIIRDVALKLDISEILERRAVDISGGQKQRVAFAAALAKRPQVLLMDEPLSNQDFKNAENIKDIIQWLRGYKTLIISTHEGSEALQLADSISVLYNGKIVQIGSPREVYESPANEYVAGLLGHYNLVPVQWLTKNFGYRIDAQDSENVVLRPHKLILSRTHGIPCRVMRAEYLGMYYMVLIEADGYLLYVYYPHNHFAPKERWKVALQNH</sequence>
<dbReference type="PANTHER" id="PTHR43875">
    <property type="entry name" value="MALTODEXTRIN IMPORT ATP-BINDING PROTEIN MSMX"/>
    <property type="match status" value="1"/>
</dbReference>
<dbReference type="InterPro" id="IPR027417">
    <property type="entry name" value="P-loop_NTPase"/>
</dbReference>
<dbReference type="SMART" id="SM00382">
    <property type="entry name" value="AAA"/>
    <property type="match status" value="1"/>
</dbReference>
<evidence type="ECO:0000256" key="2">
    <source>
        <dbReference type="ARBA" id="ARBA00022475"/>
    </source>
</evidence>
<protein>
    <submittedName>
        <fullName evidence="8">Sugar ABC transporter ATP-binding protein</fullName>
    </submittedName>
</protein>
<dbReference type="PROSITE" id="PS00211">
    <property type="entry name" value="ABC_TRANSPORTER_1"/>
    <property type="match status" value="1"/>
</dbReference>
<reference evidence="8 9" key="1">
    <citation type="submission" date="2018-11" db="EMBL/GenBank/DDBJ databases">
        <title>Schleiferia aggregans sp. nov., a moderately thermophilic heterotrophic bacterium isolated from microbial mats at a terrestrial hot spring.</title>
        <authorList>
            <person name="Iino T."/>
            <person name="Ohkuma M."/>
            <person name="Haruta S."/>
        </authorList>
    </citation>
    <scope>NUCLEOTIDE SEQUENCE [LARGE SCALE GENOMIC DNA]</scope>
    <source>
        <strain evidence="8 9">LA</strain>
    </source>
</reference>
<organism evidence="8 9">
    <name type="scientific">Thermaurantimonas aggregans</name>
    <dbReference type="NCBI Taxonomy" id="2173829"/>
    <lineage>
        <taxon>Bacteria</taxon>
        <taxon>Pseudomonadati</taxon>
        <taxon>Bacteroidota</taxon>
        <taxon>Flavobacteriia</taxon>
        <taxon>Flavobacteriales</taxon>
        <taxon>Schleiferiaceae</taxon>
        <taxon>Thermaurantimonas</taxon>
    </lineage>
</organism>
<keyword evidence="5" id="KW-1278">Translocase</keyword>
<gene>
    <name evidence="8" type="ORF">JCM31826_18620</name>
</gene>
<evidence type="ECO:0000313" key="8">
    <source>
        <dbReference type="EMBL" id="GCD78380.1"/>
    </source>
</evidence>
<dbReference type="InterPro" id="IPR003593">
    <property type="entry name" value="AAA+_ATPase"/>
</dbReference>
<keyword evidence="3" id="KW-0547">Nucleotide-binding</keyword>
<comment type="caution">
    <text evidence="8">The sequence shown here is derived from an EMBL/GenBank/DDBJ whole genome shotgun (WGS) entry which is preliminary data.</text>
</comment>
<dbReference type="Pfam" id="PF00005">
    <property type="entry name" value="ABC_tran"/>
    <property type="match status" value="1"/>
</dbReference>
<dbReference type="SUPFAM" id="SSF50331">
    <property type="entry name" value="MOP-like"/>
    <property type="match status" value="1"/>
</dbReference>
<dbReference type="GO" id="GO:0016887">
    <property type="term" value="F:ATP hydrolysis activity"/>
    <property type="evidence" value="ECO:0007669"/>
    <property type="project" value="InterPro"/>
</dbReference>
<dbReference type="InterPro" id="IPR047641">
    <property type="entry name" value="ABC_transpr_MalK/UgpC-like"/>
</dbReference>
<dbReference type="InterPro" id="IPR008995">
    <property type="entry name" value="Mo/tungstate-bd_C_term_dom"/>
</dbReference>
<proteinExistence type="predicted"/>
<evidence type="ECO:0000313" key="9">
    <source>
        <dbReference type="Proteomes" id="UP000286715"/>
    </source>
</evidence>
<evidence type="ECO:0000256" key="4">
    <source>
        <dbReference type="ARBA" id="ARBA00022840"/>
    </source>
</evidence>
<evidence type="ECO:0000256" key="1">
    <source>
        <dbReference type="ARBA" id="ARBA00022448"/>
    </source>
</evidence>
<evidence type="ECO:0000256" key="5">
    <source>
        <dbReference type="ARBA" id="ARBA00022967"/>
    </source>
</evidence>
<dbReference type="InterPro" id="IPR017871">
    <property type="entry name" value="ABC_transporter-like_CS"/>
</dbReference>
<evidence type="ECO:0000256" key="3">
    <source>
        <dbReference type="ARBA" id="ARBA00022741"/>
    </source>
</evidence>
<dbReference type="RefSeq" id="WP_160160579.1">
    <property type="nucleotide sequence ID" value="NZ_BHZE01000022.1"/>
</dbReference>
<evidence type="ECO:0000259" key="7">
    <source>
        <dbReference type="PROSITE" id="PS50893"/>
    </source>
</evidence>
<name>A0A401XMY9_9FLAO</name>
<dbReference type="PROSITE" id="PS50893">
    <property type="entry name" value="ABC_TRANSPORTER_2"/>
    <property type="match status" value="1"/>
</dbReference>
<feature type="domain" description="ABC transporter" evidence="7">
    <location>
        <begin position="3"/>
        <end position="234"/>
    </location>
</feature>
<evidence type="ECO:0000256" key="6">
    <source>
        <dbReference type="ARBA" id="ARBA00023136"/>
    </source>
</evidence>
<dbReference type="InterPro" id="IPR003439">
    <property type="entry name" value="ABC_transporter-like_ATP-bd"/>
</dbReference>
<dbReference type="PANTHER" id="PTHR43875:SF15">
    <property type="entry name" value="TREHALOSE IMPORT ATP-BINDING PROTEIN SUGC"/>
    <property type="match status" value="1"/>
</dbReference>
<dbReference type="SUPFAM" id="SSF52540">
    <property type="entry name" value="P-loop containing nucleoside triphosphate hydrolases"/>
    <property type="match status" value="1"/>
</dbReference>
<dbReference type="Gene3D" id="3.40.50.300">
    <property type="entry name" value="P-loop containing nucleotide triphosphate hydrolases"/>
    <property type="match status" value="1"/>
</dbReference>